<proteinExistence type="predicted"/>
<protein>
    <submittedName>
        <fullName evidence="1">SAM-dependent methyltransferase</fullName>
    </submittedName>
</protein>
<dbReference type="GO" id="GO:0008168">
    <property type="term" value="F:methyltransferase activity"/>
    <property type="evidence" value="ECO:0007669"/>
    <property type="project" value="UniProtKB-KW"/>
</dbReference>
<sequence>MYDYLLGGTDNFAADRAAVEQLVAAFPSIRDLARENRKFLVRAVRHLAAERGIDQFLDIGAGLPTSPNIHEIAPAARVVYVDRDPLVLRYGRERRATYVGADLRDPDSLRAATDLLDLTRPVALSLVAILHFLPDSAGPLGVVHQLMDALPSGSALVLSHSTEDVNGEEVRRAGEVYTRQGIEVRFRSAAEVLRFFDGLDLLDPGLVPLHAWRPDGPPDSDPPTGMYAAVGVKLGA</sequence>
<keyword evidence="1" id="KW-0489">Methyltransferase</keyword>
<dbReference type="Gene3D" id="3.40.50.150">
    <property type="entry name" value="Vaccinia Virus protein VP39"/>
    <property type="match status" value="1"/>
</dbReference>
<dbReference type="AlphaFoldDB" id="A0A545AP64"/>
<dbReference type="OrthoDB" id="4134439at2"/>
<evidence type="ECO:0000313" key="1">
    <source>
        <dbReference type="EMBL" id="TQS43112.1"/>
    </source>
</evidence>
<gene>
    <name evidence="1" type="ORF">FL583_21470</name>
</gene>
<evidence type="ECO:0000313" key="2">
    <source>
        <dbReference type="Proteomes" id="UP000317982"/>
    </source>
</evidence>
<dbReference type="InterPro" id="IPR006764">
    <property type="entry name" value="SAM_dep_MeTrfase_SAV2177_type"/>
</dbReference>
<organism evidence="1 2">
    <name type="scientific">Cryptosporangium phraense</name>
    <dbReference type="NCBI Taxonomy" id="2593070"/>
    <lineage>
        <taxon>Bacteria</taxon>
        <taxon>Bacillati</taxon>
        <taxon>Actinomycetota</taxon>
        <taxon>Actinomycetes</taxon>
        <taxon>Cryptosporangiales</taxon>
        <taxon>Cryptosporangiaceae</taxon>
        <taxon>Cryptosporangium</taxon>
    </lineage>
</organism>
<dbReference type="Pfam" id="PF04672">
    <property type="entry name" value="Methyltransf_19"/>
    <property type="match status" value="1"/>
</dbReference>
<dbReference type="SUPFAM" id="SSF53335">
    <property type="entry name" value="S-adenosyl-L-methionine-dependent methyltransferases"/>
    <property type="match status" value="1"/>
</dbReference>
<dbReference type="Proteomes" id="UP000317982">
    <property type="component" value="Unassembled WGS sequence"/>
</dbReference>
<dbReference type="EMBL" id="VIRS01000015">
    <property type="protein sequence ID" value="TQS43112.1"/>
    <property type="molecule type" value="Genomic_DNA"/>
</dbReference>
<dbReference type="InterPro" id="IPR029063">
    <property type="entry name" value="SAM-dependent_MTases_sf"/>
</dbReference>
<dbReference type="GO" id="GO:0032259">
    <property type="term" value="P:methylation"/>
    <property type="evidence" value="ECO:0007669"/>
    <property type="project" value="UniProtKB-KW"/>
</dbReference>
<keyword evidence="1" id="KW-0808">Transferase</keyword>
<comment type="caution">
    <text evidence="1">The sequence shown here is derived from an EMBL/GenBank/DDBJ whole genome shotgun (WGS) entry which is preliminary data.</text>
</comment>
<reference evidence="1 2" key="1">
    <citation type="submission" date="2019-07" db="EMBL/GenBank/DDBJ databases">
        <title>Cryptosporangium phraense sp. nov., isolated from plant litter.</title>
        <authorList>
            <person name="Suriyachadkun C."/>
        </authorList>
    </citation>
    <scope>NUCLEOTIDE SEQUENCE [LARGE SCALE GENOMIC DNA]</scope>
    <source>
        <strain evidence="1 2">A-T 5661</strain>
    </source>
</reference>
<name>A0A545AP64_9ACTN</name>
<accession>A0A545AP64</accession>
<dbReference type="PIRSF" id="PIRSF017393">
    <property type="entry name" value="MTase_SAV2177"/>
    <property type="match status" value="1"/>
</dbReference>
<keyword evidence="2" id="KW-1185">Reference proteome</keyword>
<dbReference type="InParanoid" id="A0A545AP64"/>